<evidence type="ECO:0000313" key="1">
    <source>
        <dbReference type="EMBL" id="KNZ62653.1"/>
    </source>
</evidence>
<evidence type="ECO:0008006" key="3">
    <source>
        <dbReference type="Google" id="ProtNLM"/>
    </source>
</evidence>
<dbReference type="AlphaFoldDB" id="A0A0L6VPL2"/>
<comment type="caution">
    <text evidence="1">The sequence shown here is derived from an EMBL/GenBank/DDBJ whole genome shotgun (WGS) entry which is preliminary data.</text>
</comment>
<dbReference type="EMBL" id="LAVV01002688">
    <property type="protein sequence ID" value="KNZ62653.1"/>
    <property type="molecule type" value="Genomic_DNA"/>
</dbReference>
<dbReference type="STRING" id="27349.A0A0L6VPL2"/>
<dbReference type="VEuPathDB" id="FungiDB:VP01_1241g3"/>
<name>A0A0L6VPL2_9BASI</name>
<protein>
    <recommendedName>
        <fullName evidence="3">HAT C-terminal dimerisation domain-containing protein</fullName>
    </recommendedName>
</protein>
<evidence type="ECO:0000313" key="2">
    <source>
        <dbReference type="Proteomes" id="UP000037035"/>
    </source>
</evidence>
<proteinExistence type="predicted"/>
<sequence length="88" mass="9851">MAITAHAMLPHWEIINILVALPAIYGEHKGENFASTLFDTLKQFNLTNLMVSITVDNASNNSTLAKKAEELISGKFQAFNPFWDAWPM</sequence>
<organism evidence="1 2">
    <name type="scientific">Puccinia sorghi</name>
    <dbReference type="NCBI Taxonomy" id="27349"/>
    <lineage>
        <taxon>Eukaryota</taxon>
        <taxon>Fungi</taxon>
        <taxon>Dikarya</taxon>
        <taxon>Basidiomycota</taxon>
        <taxon>Pucciniomycotina</taxon>
        <taxon>Pucciniomycetes</taxon>
        <taxon>Pucciniales</taxon>
        <taxon>Pucciniaceae</taxon>
        <taxon>Puccinia</taxon>
    </lineage>
</organism>
<reference evidence="1 2" key="1">
    <citation type="submission" date="2015-08" db="EMBL/GenBank/DDBJ databases">
        <title>Next Generation Sequencing and Analysis of the Genome of Puccinia sorghi L Schw, the Causal Agent of Maize Common Rust.</title>
        <authorList>
            <person name="Rochi L."/>
            <person name="Burguener G."/>
            <person name="Darino M."/>
            <person name="Turjanski A."/>
            <person name="Kreff E."/>
            <person name="Dieguez M.J."/>
            <person name="Sacco F."/>
        </authorList>
    </citation>
    <scope>NUCLEOTIDE SEQUENCE [LARGE SCALE GENOMIC DNA]</scope>
    <source>
        <strain evidence="1 2">RO10H11247</strain>
    </source>
</reference>
<gene>
    <name evidence="1" type="ORF">VP01_1241g3</name>
</gene>
<dbReference type="OrthoDB" id="2790258at2759"/>
<accession>A0A0L6VPL2</accession>
<keyword evidence="2" id="KW-1185">Reference proteome</keyword>
<dbReference type="Proteomes" id="UP000037035">
    <property type="component" value="Unassembled WGS sequence"/>
</dbReference>